<protein>
    <submittedName>
        <fullName evidence="1">Uncharacterized protein</fullName>
    </submittedName>
</protein>
<gene>
    <name evidence="1" type="ORF">BIFCAT_00037</name>
</gene>
<reference evidence="1 2" key="1">
    <citation type="submission" date="2008-10" db="EMBL/GenBank/DDBJ databases">
        <title>Draft genome sequence of Bifidobacterium catenulatum (DSM 16992).</title>
        <authorList>
            <person name="Sudarsanam P."/>
            <person name="Ley R."/>
            <person name="Guruge J."/>
            <person name="Turnbaugh P.J."/>
            <person name="Mahowald M."/>
            <person name="Liep D."/>
            <person name="Gordon J."/>
        </authorList>
    </citation>
    <scope>NUCLEOTIDE SEQUENCE [LARGE SCALE GENOMIC DNA]</scope>
    <source>
        <strain evidence="1 2">DSM 16992</strain>
    </source>
</reference>
<comment type="caution">
    <text evidence="1">The sequence shown here is derived from an EMBL/GenBank/DDBJ whole genome shotgun (WGS) entry which is preliminary data.</text>
</comment>
<dbReference type="AlphaFoldDB" id="B6XSI0"/>
<proteinExistence type="predicted"/>
<sequence>MEYFYRSYPHSYAQIKDSSVEKPLETRKSAVDDLWTIHRLLWITFLHL</sequence>
<reference evidence="1 2" key="2">
    <citation type="submission" date="2008-10" db="EMBL/GenBank/DDBJ databases">
        <authorList>
            <person name="Fulton L."/>
            <person name="Clifton S."/>
            <person name="Fulton B."/>
            <person name="Xu J."/>
            <person name="Minx P."/>
            <person name="Pepin K.H."/>
            <person name="Johnson M."/>
            <person name="Bhonagiri V."/>
            <person name="Nash W.E."/>
            <person name="Mardis E.R."/>
            <person name="Wilson R.K."/>
        </authorList>
    </citation>
    <scope>NUCLEOTIDE SEQUENCE [LARGE SCALE GENOMIC DNA]</scope>
    <source>
        <strain evidence="1 2">DSM 16992</strain>
    </source>
</reference>
<organism evidence="1 2">
    <name type="scientific">Bifidobacterium catenulatum DSM 16992 = JCM 1194 = LMG 11043</name>
    <dbReference type="NCBI Taxonomy" id="566552"/>
    <lineage>
        <taxon>Bacteria</taxon>
        <taxon>Bacillati</taxon>
        <taxon>Actinomycetota</taxon>
        <taxon>Actinomycetes</taxon>
        <taxon>Bifidobacteriales</taxon>
        <taxon>Bifidobacteriaceae</taxon>
        <taxon>Bifidobacterium</taxon>
    </lineage>
</organism>
<accession>B6XSI0</accession>
<name>B6XSI0_9BIFI</name>
<evidence type="ECO:0000313" key="2">
    <source>
        <dbReference type="Proteomes" id="UP000003882"/>
    </source>
</evidence>
<dbReference type="EMBL" id="ABXY01000001">
    <property type="protein sequence ID" value="EEB22407.1"/>
    <property type="molecule type" value="Genomic_DNA"/>
</dbReference>
<evidence type="ECO:0000313" key="1">
    <source>
        <dbReference type="EMBL" id="EEB22407.1"/>
    </source>
</evidence>
<dbReference type="Proteomes" id="UP000003882">
    <property type="component" value="Unassembled WGS sequence"/>
</dbReference>